<feature type="signal peptide" evidence="2">
    <location>
        <begin position="1"/>
        <end position="17"/>
    </location>
</feature>
<evidence type="ECO:0000256" key="2">
    <source>
        <dbReference type="SAM" id="SignalP"/>
    </source>
</evidence>
<feature type="coiled-coil region" evidence="1">
    <location>
        <begin position="173"/>
        <end position="200"/>
    </location>
</feature>
<dbReference type="Pfam" id="PF01497">
    <property type="entry name" value="Peripla_BP_2"/>
    <property type="match status" value="1"/>
</dbReference>
<dbReference type="RefSeq" id="WP_114093180.1">
    <property type="nucleotide sequence ID" value="NZ_QOUW02000261.1"/>
</dbReference>
<comment type="caution">
    <text evidence="4">The sequence shown here is derived from an EMBL/GenBank/DDBJ whole genome shotgun (WGS) entry which is preliminary data.</text>
</comment>
<feature type="chain" id="PRO_5032279247" evidence="2">
    <location>
        <begin position="18"/>
        <end position="329"/>
    </location>
</feature>
<dbReference type="CDD" id="cd01148">
    <property type="entry name" value="TroA_a"/>
    <property type="match status" value="1"/>
</dbReference>
<evidence type="ECO:0000256" key="1">
    <source>
        <dbReference type="SAM" id="Coils"/>
    </source>
</evidence>
<organism evidence="4 5">
    <name type="scientific">Vibrio harveyi</name>
    <name type="common">Beneckea harveyi</name>
    <dbReference type="NCBI Taxonomy" id="669"/>
    <lineage>
        <taxon>Bacteria</taxon>
        <taxon>Pseudomonadati</taxon>
        <taxon>Pseudomonadota</taxon>
        <taxon>Gammaproteobacteria</taxon>
        <taxon>Vibrionales</taxon>
        <taxon>Vibrionaceae</taxon>
        <taxon>Vibrio</taxon>
    </lineage>
</organism>
<reference evidence="4 5" key="1">
    <citation type="submission" date="2018-08" db="EMBL/GenBank/DDBJ databases">
        <title>Vibrio harveyi strains pathogenic to white snook Centropomus viridis Lockington (1877) and potential probiotic bacteria.</title>
        <authorList>
            <person name="Soto-Rodriguez S."/>
            <person name="Gomez-Gil B."/>
            <person name="Lozano-Olvera R."/>
        </authorList>
    </citation>
    <scope>NUCLEOTIDE SEQUENCE [LARGE SCALE GENOMIC DNA]</scope>
    <source>
        <strain evidence="4 5">CAIM 1508</strain>
    </source>
</reference>
<dbReference type="Gene3D" id="3.40.50.1980">
    <property type="entry name" value="Nitrogenase molybdenum iron protein domain"/>
    <property type="match status" value="2"/>
</dbReference>
<dbReference type="SUPFAM" id="SSF53807">
    <property type="entry name" value="Helical backbone' metal receptor"/>
    <property type="match status" value="1"/>
</dbReference>
<gene>
    <name evidence="4" type="ORF">DS957_028260</name>
</gene>
<dbReference type="AlphaFoldDB" id="A0A8B3DF36"/>
<evidence type="ECO:0000259" key="3">
    <source>
        <dbReference type="PROSITE" id="PS50983"/>
    </source>
</evidence>
<dbReference type="InterPro" id="IPR050902">
    <property type="entry name" value="ABC_Transporter_SBP"/>
</dbReference>
<dbReference type="Proteomes" id="UP000253437">
    <property type="component" value="Unassembled WGS sequence"/>
</dbReference>
<evidence type="ECO:0000313" key="4">
    <source>
        <dbReference type="EMBL" id="RIV99174.1"/>
    </source>
</evidence>
<proteinExistence type="predicted"/>
<name>A0A8B3DF36_VIBHA</name>
<keyword evidence="1" id="KW-0175">Coiled coil</keyword>
<dbReference type="PANTHER" id="PTHR30535">
    <property type="entry name" value="VITAMIN B12-BINDING PROTEIN"/>
    <property type="match status" value="1"/>
</dbReference>
<dbReference type="PANTHER" id="PTHR30535:SF7">
    <property type="entry name" value="IRON(III) DICITRATE-BINDING PROTEIN"/>
    <property type="match status" value="1"/>
</dbReference>
<keyword evidence="2" id="KW-0732">Signal</keyword>
<feature type="domain" description="Fe/B12 periplasmic-binding" evidence="3">
    <location>
        <begin position="46"/>
        <end position="323"/>
    </location>
</feature>
<dbReference type="InterPro" id="IPR002491">
    <property type="entry name" value="ABC_transptr_periplasmic_BD"/>
</dbReference>
<protein>
    <submittedName>
        <fullName evidence="4">ABC transporter substrate-binding protein</fullName>
    </submittedName>
</protein>
<sequence length="329" mass="36211">MKKICLMPLFLSVSVYANTNAPTEPHYPVSVESCGDVLTFEQAPRRAVFQDLNMTEMAFALGLQPNMVAVNGITGWYQVSDQFKADLGDIPEISGRYLTLEPLLEKNLDFLFAGWNYGLKFGSDLTPQNLAHFGVKTLVLSESCAHITKKKQEASMELLYGDVLKLGKVFDKSDKAQSLVESWKKDLNEIEAKVAAYTTKKVFLYDSGIDQPFTSGRFAMPHALIKAAGGVNVMGNENFSWGTAPWEKVAIHNPDMIILVDYGSSDDAALNSSIKALSDNPLMRQTNAVKNGQFLRLKYSELTPGPNNVVAIKKIAAKLHPEAGIVINE</sequence>
<dbReference type="PROSITE" id="PS50983">
    <property type="entry name" value="FE_B12_PBP"/>
    <property type="match status" value="1"/>
</dbReference>
<dbReference type="EMBL" id="QOUW02000261">
    <property type="protein sequence ID" value="RIV99174.1"/>
    <property type="molecule type" value="Genomic_DNA"/>
</dbReference>
<evidence type="ECO:0000313" key="5">
    <source>
        <dbReference type="Proteomes" id="UP000253437"/>
    </source>
</evidence>
<accession>A0A8B3DF36</accession>